<proteinExistence type="predicted"/>
<keyword evidence="3" id="KW-0677">Repeat</keyword>
<evidence type="ECO:0000256" key="1">
    <source>
        <dbReference type="ARBA" id="ARBA00004496"/>
    </source>
</evidence>
<dbReference type="InterPro" id="IPR011989">
    <property type="entry name" value="ARM-like"/>
</dbReference>
<dbReference type="GO" id="GO:0000502">
    <property type="term" value="C:proteasome complex"/>
    <property type="evidence" value="ECO:0007669"/>
    <property type="project" value="UniProtKB-KW"/>
</dbReference>
<feature type="domain" description="Proteasome adapter and scaffold protein ECM29 HEAT-repeat" evidence="6">
    <location>
        <begin position="1270"/>
        <end position="1431"/>
    </location>
</feature>
<sequence length="1817" mass="201242">MSSSSEPRELELVEKVEMRIALAKDDKLESVLKVYLPPLLLKLASDHTSVRNKVISTCQHIKVRLSGNQGVVLPVASLLKQYKENRTSAMIRHFDLMFVQQSIGKLSSNEQIDLLPTLLHGLAEDSDKPTCATIFNLFLRLLPRLRIPSRGSKEDEDLRHKLGLDSRPDDAEFLALWFAKLIILTVIRPWVSGVTCPGLTAQEYEFLTLNGKNETWDPSSSEGLNLTETKIRVLNFLTSGAFTDEERFMAALYATGDTNSKISSLGDDLLKRSTVSLEDRKRAKDLFSIYSTVRPALQIRILTLLAKSTASTTFPGEVIRIAQEGIRPDDNTNIPAKGLETIKFRTALFNYMNWVSRLGSKNDLTQVAPPLVGFLKSYIEDQGWPVPHDRSSDATSLRALAYETLGSLAKTTPSISLEKDLSLVRWLFRSLTEEGSSQSIFISIDGALASLPNVFLPPLDPIIRDELRKLLLHYMNLEDGNGVIRDARYAVVRWANQCLEYSDIVGRWIDIIAIGSPGNALGGVKEEGEKGLDPYTYRTMNLSNATVDFALPKWEQLVEVFFTRMEIDGVSVFGNFPGAKVNAFGTAIEYCETVLIIGAFETSKTPLSTEQDWPGKIRLMKQDISSRQALRAHLRTVNQQALQIYLGAAFQGLLRQEVNFNQMCGECFVGIASISPKGSLGQLASRAVELLPSIRSNQVQIRYLAAQAFGILCTHPDCSNDSMQNLLQLLLSDIKGWQTAFGAEANKVHGSILALGFLLSRASYYGRVGDLDSIQIQIAVTILVEILKEVRDTSIKQAVLNAIGQVSAAGVLTTSLLNSSTLKPSDMIELLSKEAKTGDETAISALGRLAMVLSDDNTNETSEGFVSSIYACLYSLYELRNVDVHFNVGAALTYASAGWESDALRLTFDVDSEFHGRQKRSNEVKSLIEKLLQDCKTTKPALMKASGIWLFCLVQYCGHLIEVQTKLRECQGAFMNLLSARDEVVQETASRGLSLVYERGDKDLRDRLVKDLVSSFTGTTSQLKVDEETELFEPGALPTGEGKSVTSYKDIVSLAAEVGDQSLVYKFMSLASNAATWKTRAAFGRFGLSNILSESEIDPKLYPKLYRYRFDPNPNVQRSMEDIWKALVKDSNAIINQYFNEILTDLLKSILGKEWRTRQASCAALADLLQGREFEKYESRLHDIWACSFKVLDDVKGSVREAAMALVMSLTGILVRQLEAGSSSKYAQAMLKEVLPFLLSTQGMESSAKEVQTFATITVLKLVKSGGKSLLPFVPDLVEQLLGLLSTLEMEGVDYLYLRAAHYNLTEEKIDNARTSAVSQSPLMEAIGLCLDLLDESTMKDLVPHLENVIKTTVGMPSKVGCAGVLITLATRHTFVFRPHADTFLKIIEKSVLDRNNAVSAAYARAGGYLTRLGSDKAILRLSGYSKKLYFSAEDEGRRQISSDIIYAVSKFGTDRFNSLASEFLPFVFFAKHDSDTHVKEQFEKTWSENVGGSRAVLLYSKEINEISVNHLESPKWTIKHTAALTIADVVASSGAEINVADAMAVWPALEKALALKTFEGKEKVLNAFIKLTKAGHSFWENDPAIASQMKKIAIREAKRNNDVYRPHAFTCLGEYSEARTDIDTFEEVYGIVTPKLEEITSEDKMDTTDDSKGHPSTDDATIAAGITAIFRSVNVKRSESNPIEHLPKLLSITKTVLTSTKSTATTRLAYYERSKALFDGLRKIIGSQQENRYELVLELFKLLELPSGSGSETVRVKRGEAAEMIALATMEGLFGISGNDREVCSRKMKDMIEEGMKSERSPGVKSAFEKAMKALN</sequence>
<feature type="domain" description="Proteasome component Ecm29 N-terminal" evidence="5">
    <location>
        <begin position="13"/>
        <end position="513"/>
    </location>
</feature>
<feature type="non-terminal residue" evidence="7">
    <location>
        <position position="1"/>
    </location>
</feature>
<name>A0A3E2HPD3_SCYLI</name>
<dbReference type="GO" id="GO:0005634">
    <property type="term" value="C:nucleus"/>
    <property type="evidence" value="ECO:0007669"/>
    <property type="project" value="TreeGrafter"/>
</dbReference>
<dbReference type="GO" id="GO:0043248">
    <property type="term" value="P:proteasome assembly"/>
    <property type="evidence" value="ECO:0007669"/>
    <property type="project" value="InterPro"/>
</dbReference>
<comment type="subcellular location">
    <subcellularLocation>
        <location evidence="1">Cytoplasm</location>
    </subcellularLocation>
</comment>
<evidence type="ECO:0000259" key="5">
    <source>
        <dbReference type="Pfam" id="PF13001"/>
    </source>
</evidence>
<dbReference type="EMBL" id="NCSJ02000011">
    <property type="protein sequence ID" value="RFU35216.1"/>
    <property type="molecule type" value="Genomic_DNA"/>
</dbReference>
<dbReference type="Pfam" id="PF13001">
    <property type="entry name" value="ECM29_N"/>
    <property type="match status" value="1"/>
</dbReference>
<dbReference type="GO" id="GO:0060090">
    <property type="term" value="F:molecular adaptor activity"/>
    <property type="evidence" value="ECO:0007669"/>
    <property type="project" value="InterPro"/>
</dbReference>
<dbReference type="InterPro" id="IPR024372">
    <property type="entry name" value="Ecm29_N"/>
</dbReference>
<dbReference type="OMA" id="CRIKDIE"/>
<gene>
    <name evidence="7" type="ORF">B7463_g1139</name>
</gene>
<dbReference type="InterPro" id="IPR016024">
    <property type="entry name" value="ARM-type_fold"/>
</dbReference>
<keyword evidence="2" id="KW-0963">Cytoplasm</keyword>
<dbReference type="SUPFAM" id="SSF48371">
    <property type="entry name" value="ARM repeat"/>
    <property type="match status" value="3"/>
</dbReference>
<dbReference type="InterPro" id="IPR055443">
    <property type="entry name" value="HEAT_ECM29"/>
</dbReference>
<evidence type="ECO:0000313" key="7">
    <source>
        <dbReference type="EMBL" id="RFU35216.1"/>
    </source>
</evidence>
<comment type="caution">
    <text evidence="7">The sequence shown here is derived from an EMBL/GenBank/DDBJ whole genome shotgun (WGS) entry which is preliminary data.</text>
</comment>
<dbReference type="PANTHER" id="PTHR23346:SF19">
    <property type="entry name" value="PROTEASOME ADAPTER AND SCAFFOLD PROTEIN ECM29"/>
    <property type="match status" value="1"/>
</dbReference>
<protein>
    <submittedName>
        <fullName evidence="7">Uncharacterized protein</fullName>
    </submittedName>
</protein>
<dbReference type="GO" id="GO:0005737">
    <property type="term" value="C:cytoplasm"/>
    <property type="evidence" value="ECO:0007669"/>
    <property type="project" value="UniProtKB-SubCell"/>
</dbReference>
<evidence type="ECO:0000256" key="2">
    <source>
        <dbReference type="ARBA" id="ARBA00022490"/>
    </source>
</evidence>
<organism evidence="7 8">
    <name type="scientific">Scytalidium lignicola</name>
    <name type="common">Hyphomycete</name>
    <dbReference type="NCBI Taxonomy" id="5539"/>
    <lineage>
        <taxon>Eukaryota</taxon>
        <taxon>Fungi</taxon>
        <taxon>Dikarya</taxon>
        <taxon>Ascomycota</taxon>
        <taxon>Pezizomycotina</taxon>
        <taxon>Leotiomycetes</taxon>
        <taxon>Leotiomycetes incertae sedis</taxon>
        <taxon>Scytalidium</taxon>
    </lineage>
</organism>
<dbReference type="Proteomes" id="UP000258309">
    <property type="component" value="Unassembled WGS sequence"/>
</dbReference>
<evidence type="ECO:0000256" key="4">
    <source>
        <dbReference type="ARBA" id="ARBA00022942"/>
    </source>
</evidence>
<dbReference type="STRING" id="5539.A0A3E2HPD3"/>
<dbReference type="OrthoDB" id="16066at2759"/>
<accession>A0A3E2HPD3</accession>
<dbReference type="Pfam" id="PF24492">
    <property type="entry name" value="HEAT_ECM29"/>
    <property type="match status" value="1"/>
</dbReference>
<dbReference type="Pfam" id="PF23731">
    <property type="entry name" value="ARM_ECM29_C"/>
    <property type="match status" value="1"/>
</dbReference>
<dbReference type="PANTHER" id="PTHR23346">
    <property type="entry name" value="TRANSLATIONAL ACTIVATOR GCN1-RELATED"/>
    <property type="match status" value="1"/>
</dbReference>
<keyword evidence="8" id="KW-1185">Reference proteome</keyword>
<feature type="non-terminal residue" evidence="7">
    <location>
        <position position="1817"/>
    </location>
</feature>
<evidence type="ECO:0000259" key="6">
    <source>
        <dbReference type="Pfam" id="PF24492"/>
    </source>
</evidence>
<reference evidence="7 8" key="1">
    <citation type="submission" date="2018-05" db="EMBL/GenBank/DDBJ databases">
        <title>Draft genome sequence of Scytalidium lignicola DSM 105466, a ubiquitous saprotrophic fungus.</title>
        <authorList>
            <person name="Buettner E."/>
            <person name="Gebauer A.M."/>
            <person name="Hofrichter M."/>
            <person name="Liers C."/>
            <person name="Kellner H."/>
        </authorList>
    </citation>
    <scope>NUCLEOTIDE SEQUENCE [LARGE SCALE GENOMIC DNA]</scope>
    <source>
        <strain evidence="7 8">DSM 105466</strain>
    </source>
</reference>
<keyword evidence="4" id="KW-0647">Proteasome</keyword>
<evidence type="ECO:0000256" key="3">
    <source>
        <dbReference type="ARBA" id="ARBA00022737"/>
    </source>
</evidence>
<evidence type="ECO:0000313" key="8">
    <source>
        <dbReference type="Proteomes" id="UP000258309"/>
    </source>
</evidence>
<dbReference type="Gene3D" id="1.25.10.10">
    <property type="entry name" value="Leucine-rich Repeat Variant"/>
    <property type="match status" value="3"/>
</dbReference>
<dbReference type="GO" id="GO:0036503">
    <property type="term" value="P:ERAD pathway"/>
    <property type="evidence" value="ECO:0007669"/>
    <property type="project" value="TreeGrafter"/>
</dbReference>